<dbReference type="Pfam" id="PF03480">
    <property type="entry name" value="DctP"/>
    <property type="match status" value="1"/>
</dbReference>
<dbReference type="InterPro" id="IPR004682">
    <property type="entry name" value="TRAP_DctP"/>
</dbReference>
<organism evidence="3">
    <name type="scientific">Salmonella enterica</name>
    <name type="common">Salmonella choleraesuis</name>
    <dbReference type="NCBI Taxonomy" id="28901"/>
    <lineage>
        <taxon>Bacteria</taxon>
        <taxon>Pseudomonadati</taxon>
        <taxon>Pseudomonadota</taxon>
        <taxon>Gammaproteobacteria</taxon>
        <taxon>Enterobacterales</taxon>
        <taxon>Enterobacteriaceae</taxon>
        <taxon>Salmonella</taxon>
    </lineage>
</organism>
<dbReference type="NCBIfam" id="NF037995">
    <property type="entry name" value="TRAP_S1"/>
    <property type="match status" value="1"/>
</dbReference>
<dbReference type="GO" id="GO:0030288">
    <property type="term" value="C:outer membrane-bounded periplasmic space"/>
    <property type="evidence" value="ECO:0007669"/>
    <property type="project" value="InterPro"/>
</dbReference>
<dbReference type="InterPro" id="IPR018389">
    <property type="entry name" value="DctP_fam"/>
</dbReference>
<dbReference type="NCBIfam" id="TIGR00787">
    <property type="entry name" value="dctP"/>
    <property type="match status" value="1"/>
</dbReference>
<dbReference type="EMBL" id="AAKAJG010000011">
    <property type="protein sequence ID" value="ECQ2985893.1"/>
    <property type="molecule type" value="Genomic_DNA"/>
</dbReference>
<dbReference type="GO" id="GO:0030246">
    <property type="term" value="F:carbohydrate binding"/>
    <property type="evidence" value="ECO:0007669"/>
    <property type="project" value="TreeGrafter"/>
</dbReference>
<evidence type="ECO:0000313" key="3">
    <source>
        <dbReference type="EMBL" id="ECQ2985893.1"/>
    </source>
</evidence>
<sequence length="327" mass="36939">MKQPGFIRLATLALLSTLSFFSHGETILRLAYAENSQPVKDALHFLGQQVEEKTGGDIKVQYFPDGQLGGERELVELTQVGVVDITKVSSGLMESFSPEYGVFSLPYLFATVDEYYRVMDNPQVMEPVYQSTAAQGFVGVGWYDSGARNFYMSKAPVKRIEDLRGKKIRVMQSETAIQTLKLLGASPIAMSQAEVYTSLQQGILDGVENNEFALTIARHGEVARYYTYDMHTRIPDILLMSTLTLEKLTPEQQRIVEAAIKASIEFEKAAWDKEIEKTRLAAVKDFNVEFYEIDKKPFQKAVQPIYDGLKNKPRLYGLYQRIQTAKN</sequence>
<evidence type="ECO:0000256" key="1">
    <source>
        <dbReference type="ARBA" id="ARBA00022729"/>
    </source>
</evidence>
<proteinExistence type="predicted"/>
<dbReference type="RefSeq" id="WP_023210182.1">
    <property type="nucleotide sequence ID" value="NZ_MYLV01000013.1"/>
</dbReference>
<feature type="signal peptide" evidence="2">
    <location>
        <begin position="1"/>
        <end position="24"/>
    </location>
</feature>
<evidence type="ECO:0000256" key="2">
    <source>
        <dbReference type="SAM" id="SignalP"/>
    </source>
</evidence>
<dbReference type="AlphaFoldDB" id="A0A615K165"/>
<keyword evidence="1 2" id="KW-0732">Signal</keyword>
<dbReference type="PANTHER" id="PTHR33376">
    <property type="match status" value="1"/>
</dbReference>
<name>A0A615K165_SALER</name>
<feature type="chain" id="PRO_5030145809" evidence="2">
    <location>
        <begin position="25"/>
        <end position="327"/>
    </location>
</feature>
<comment type="caution">
    <text evidence="3">The sequence shown here is derived from an EMBL/GenBank/DDBJ whole genome shotgun (WGS) entry which is preliminary data.</text>
</comment>
<gene>
    <name evidence="3" type="ORF">FZ366_14340</name>
</gene>
<dbReference type="FunFam" id="3.40.190.170:FF:000001">
    <property type="entry name" value="TRAP dicarboxylate transporter, DctP subunit"/>
    <property type="match status" value="1"/>
</dbReference>
<dbReference type="Gene3D" id="3.40.190.170">
    <property type="entry name" value="Bacterial extracellular solute-binding protein, family 7"/>
    <property type="match status" value="1"/>
</dbReference>
<dbReference type="PANTHER" id="PTHR33376:SF2">
    <property type="entry name" value="DICARBOXYLATE-BINDING PERIPLASMIC PROTEIN"/>
    <property type="match status" value="1"/>
</dbReference>
<dbReference type="GO" id="GO:0055085">
    <property type="term" value="P:transmembrane transport"/>
    <property type="evidence" value="ECO:0007669"/>
    <property type="project" value="InterPro"/>
</dbReference>
<accession>A0A615K165</accession>
<dbReference type="CDD" id="cd13671">
    <property type="entry name" value="PBP2_TRAP_SBP_like_3"/>
    <property type="match status" value="1"/>
</dbReference>
<protein>
    <submittedName>
        <fullName evidence="3">TRAP transporter substrate-binding protein</fullName>
    </submittedName>
</protein>
<dbReference type="InterPro" id="IPR038404">
    <property type="entry name" value="TRAP_DctP_sf"/>
</dbReference>
<reference evidence="3" key="1">
    <citation type="submission" date="2019-08" db="EMBL/GenBank/DDBJ databases">
        <authorList>
            <consortium name="PulseNet: The National Subtyping Network for Foodborne Disease Surveillance"/>
            <person name="Tarr C.L."/>
            <person name="Trees E."/>
            <person name="Katz L.S."/>
            <person name="Carleton-Romer H.A."/>
            <person name="Stroika S."/>
            <person name="Kucerova Z."/>
            <person name="Roache K.F."/>
            <person name="Sabol A.L."/>
            <person name="Besser J."/>
            <person name="Gerner-Smidt P."/>
        </authorList>
    </citation>
    <scope>NUCLEOTIDE SEQUENCE</scope>
    <source>
        <strain evidence="3">PNUSAS094600</strain>
    </source>
</reference>
<dbReference type="PIRSF" id="PIRSF006470">
    <property type="entry name" value="DctB"/>
    <property type="match status" value="1"/>
</dbReference>